<keyword evidence="2" id="KW-1185">Reference proteome</keyword>
<reference evidence="1" key="1">
    <citation type="submission" date="2022-08" db="EMBL/GenBank/DDBJ databases">
        <title>Genome Sequence of Pycnoporus sanguineus.</title>
        <authorList>
            <person name="Buettner E."/>
        </authorList>
    </citation>
    <scope>NUCLEOTIDE SEQUENCE</scope>
    <source>
        <strain evidence="1">CG-C14</strain>
    </source>
</reference>
<evidence type="ECO:0000313" key="1">
    <source>
        <dbReference type="EMBL" id="KAJ3018780.1"/>
    </source>
</evidence>
<evidence type="ECO:0000313" key="2">
    <source>
        <dbReference type="Proteomes" id="UP001144978"/>
    </source>
</evidence>
<gene>
    <name evidence="1" type="ORF">NUW54_g254</name>
</gene>
<comment type="caution">
    <text evidence="1">The sequence shown here is derived from an EMBL/GenBank/DDBJ whole genome shotgun (WGS) entry which is preliminary data.</text>
</comment>
<accession>A0ACC1QCP7</accession>
<name>A0ACC1QCP7_9APHY</name>
<protein>
    <submittedName>
        <fullName evidence="1">Uncharacterized protein</fullName>
    </submittedName>
</protein>
<sequence>MTVVARQWRSAMMESGVSPFSSYKVLVELALLLRLPLIVSPLSPLSPLLAPRPRLALIRALWQYEFKLCRVIIAFLRLRDKRSRAQSDGERGTGYTPAAAPLSGSFSSGSANLAGDSKLTIALPVLYISTTSCHLFSPRLPDMQEPTQALRFIVHPTSSGAPGNTDGQGVTGPCTELGCKTSRYARDCAHRRCKKHCLLQPTPCGMRAHDQIRRANAMVPIHSSTASDPFALTRPPPIIPAPPSVPTVMSIEIPQQGDTDTAQRPSPAAGSSRPSAQVSAARSFRSTMPESMKQTWDMRMQELTEKRQAEEMRRRNMVLLEHSITLWIWEKDDNPPLTFTIQGIPSWPTFKLSQQSSILQRFQLSITDSIQRFVFSSRTWHHETPSSVLLVRSHEHVLLRLGGVTLCRDLEPVCEEALGTKRRARYASLNTAAPTSTTTSQHTFCPGPQLQQSLAVMYPAASSPLVPGSLESIDSLVTSTSALSLGQSSSSLHSIPSSVLATDNLQPSQTMPVPILASDLSSLPVVQMLMQPSSLTRSPAVSLPTPPSSDLPLRTQSLLEAVSGIAFPPIAGPDGADERDALWLQGIVHTPPLGKKSWPFGIFARDMAMAFALIGEVLGDNSVADRFTHVFQGRPYKYATYQTQRTAWFNSTEAERRWIMEQPCTNAGLWMSCRKKLSGWQQLPSHKRQ</sequence>
<organism evidence="1 2">
    <name type="scientific">Trametes sanguinea</name>
    <dbReference type="NCBI Taxonomy" id="158606"/>
    <lineage>
        <taxon>Eukaryota</taxon>
        <taxon>Fungi</taxon>
        <taxon>Dikarya</taxon>
        <taxon>Basidiomycota</taxon>
        <taxon>Agaricomycotina</taxon>
        <taxon>Agaricomycetes</taxon>
        <taxon>Polyporales</taxon>
        <taxon>Polyporaceae</taxon>
        <taxon>Trametes</taxon>
    </lineage>
</organism>
<proteinExistence type="predicted"/>
<dbReference type="Proteomes" id="UP001144978">
    <property type="component" value="Unassembled WGS sequence"/>
</dbReference>
<dbReference type="EMBL" id="JANSHE010000030">
    <property type="protein sequence ID" value="KAJ3018780.1"/>
    <property type="molecule type" value="Genomic_DNA"/>
</dbReference>